<organism evidence="2">
    <name type="scientific">viral metagenome</name>
    <dbReference type="NCBI Taxonomy" id="1070528"/>
    <lineage>
        <taxon>unclassified sequences</taxon>
        <taxon>metagenomes</taxon>
        <taxon>organismal metagenomes</taxon>
    </lineage>
</organism>
<feature type="compositionally biased region" description="Polar residues" evidence="1">
    <location>
        <begin position="173"/>
        <end position="186"/>
    </location>
</feature>
<accession>A0A6C0AXY3</accession>
<reference evidence="2" key="1">
    <citation type="journal article" date="2020" name="Nature">
        <title>Giant virus diversity and host interactions through global metagenomics.</title>
        <authorList>
            <person name="Schulz F."/>
            <person name="Roux S."/>
            <person name="Paez-Espino D."/>
            <person name="Jungbluth S."/>
            <person name="Walsh D.A."/>
            <person name="Denef V.J."/>
            <person name="McMahon K.D."/>
            <person name="Konstantinidis K.T."/>
            <person name="Eloe-Fadrosh E.A."/>
            <person name="Kyrpides N.C."/>
            <person name="Woyke T."/>
        </authorList>
    </citation>
    <scope>NUCLEOTIDE SEQUENCE</scope>
    <source>
        <strain evidence="2">GVMAG-S-ERX556022-25</strain>
    </source>
</reference>
<sequence>MSISMAVIHNALFNKKKERFDIILEPLQAFIQLALLSFTPIDSKLNIYDNILFIQIPGWKQSIMRTYYSDSKNDLFYLFNVIKRFNKFYKHLESVENDKTNLFILLKQLSNKGIDNLLQTYKQTDNPALLHTLNIYKHILNNSNKPVINNENDINDDNKSISNLFNKESSIQPNVSQVSPTSSHSLSPQTAPSIASSIPPSISLSQLPSIVQSSNIDIDNVFINITKLYTEYDLLIIFNTLQLIQINPNNYIEYIEGLNKILEPINNLIKKWIVDNIVY</sequence>
<dbReference type="AlphaFoldDB" id="A0A6C0AXY3"/>
<dbReference type="EMBL" id="MN738815">
    <property type="protein sequence ID" value="QHS84837.1"/>
    <property type="molecule type" value="Genomic_DNA"/>
</dbReference>
<evidence type="ECO:0000256" key="1">
    <source>
        <dbReference type="SAM" id="MobiDB-lite"/>
    </source>
</evidence>
<protein>
    <submittedName>
        <fullName evidence="2">Uncharacterized protein</fullName>
    </submittedName>
</protein>
<evidence type="ECO:0000313" key="2">
    <source>
        <dbReference type="EMBL" id="QHS84837.1"/>
    </source>
</evidence>
<proteinExistence type="predicted"/>
<feature type="region of interest" description="Disordered" evidence="1">
    <location>
        <begin position="173"/>
        <end position="194"/>
    </location>
</feature>
<name>A0A6C0AXY3_9ZZZZ</name>